<dbReference type="AlphaFoldDB" id="A0A0D3J9L6"/>
<evidence type="ECO:0000313" key="2">
    <source>
        <dbReference type="EnsemblProtists" id="EOD20201"/>
    </source>
</evidence>
<keyword evidence="1" id="KW-0812">Transmembrane</keyword>
<dbReference type="RefSeq" id="XP_005772630.1">
    <property type="nucleotide sequence ID" value="XM_005772573.1"/>
</dbReference>
<dbReference type="PaxDb" id="2903-EOD20201"/>
<accession>A0A0D3J9L6</accession>
<dbReference type="GeneID" id="17265745"/>
<sequence length="142" mass="15805">MKIPSAYIEVMVSAKECCDFLVPRKKEVTYTLDIENPAWVPLGVGGIMTYVWYGLLSIPFLGNLLSSIYTFILSVFGLKPKEAVGSSPPLDYTLPLYFFPLSDQALLLGFLPLGWLWIGLIKISFGAFEPIYSLILGLWFGA</sequence>
<keyword evidence="3" id="KW-1185">Reference proteome</keyword>
<evidence type="ECO:0000256" key="1">
    <source>
        <dbReference type="SAM" id="Phobius"/>
    </source>
</evidence>
<dbReference type="KEGG" id="ehx:EMIHUDRAFT_242295"/>
<keyword evidence="1" id="KW-0472">Membrane</keyword>
<dbReference type="Proteomes" id="UP000013827">
    <property type="component" value="Unassembled WGS sequence"/>
</dbReference>
<evidence type="ECO:0000313" key="3">
    <source>
        <dbReference type="Proteomes" id="UP000013827"/>
    </source>
</evidence>
<reference evidence="2" key="2">
    <citation type="submission" date="2024-10" db="UniProtKB">
        <authorList>
            <consortium name="EnsemblProtists"/>
        </authorList>
    </citation>
    <scope>IDENTIFICATION</scope>
</reference>
<organism evidence="2 3">
    <name type="scientific">Emiliania huxleyi (strain CCMP1516)</name>
    <dbReference type="NCBI Taxonomy" id="280463"/>
    <lineage>
        <taxon>Eukaryota</taxon>
        <taxon>Haptista</taxon>
        <taxon>Haptophyta</taxon>
        <taxon>Prymnesiophyceae</taxon>
        <taxon>Isochrysidales</taxon>
        <taxon>Noelaerhabdaceae</taxon>
        <taxon>Emiliania</taxon>
    </lineage>
</organism>
<dbReference type="EnsemblProtists" id="EOD20201">
    <property type="protein sequence ID" value="EOD20201"/>
    <property type="gene ID" value="EMIHUDRAFT_242295"/>
</dbReference>
<protein>
    <submittedName>
        <fullName evidence="2">Uncharacterized protein</fullName>
    </submittedName>
</protein>
<proteinExistence type="predicted"/>
<feature type="transmembrane region" description="Helical" evidence="1">
    <location>
        <begin position="50"/>
        <end position="76"/>
    </location>
</feature>
<reference evidence="3" key="1">
    <citation type="journal article" date="2013" name="Nature">
        <title>Pan genome of the phytoplankton Emiliania underpins its global distribution.</title>
        <authorList>
            <person name="Read B.A."/>
            <person name="Kegel J."/>
            <person name="Klute M.J."/>
            <person name="Kuo A."/>
            <person name="Lefebvre S.C."/>
            <person name="Maumus F."/>
            <person name="Mayer C."/>
            <person name="Miller J."/>
            <person name="Monier A."/>
            <person name="Salamov A."/>
            <person name="Young J."/>
            <person name="Aguilar M."/>
            <person name="Claverie J.M."/>
            <person name="Frickenhaus S."/>
            <person name="Gonzalez K."/>
            <person name="Herman E.K."/>
            <person name="Lin Y.C."/>
            <person name="Napier J."/>
            <person name="Ogata H."/>
            <person name="Sarno A.F."/>
            <person name="Shmutz J."/>
            <person name="Schroeder D."/>
            <person name="de Vargas C."/>
            <person name="Verret F."/>
            <person name="von Dassow P."/>
            <person name="Valentin K."/>
            <person name="Van de Peer Y."/>
            <person name="Wheeler G."/>
            <person name="Dacks J.B."/>
            <person name="Delwiche C.F."/>
            <person name="Dyhrman S.T."/>
            <person name="Glockner G."/>
            <person name="John U."/>
            <person name="Richards T."/>
            <person name="Worden A.Z."/>
            <person name="Zhang X."/>
            <person name="Grigoriev I.V."/>
            <person name="Allen A.E."/>
            <person name="Bidle K."/>
            <person name="Borodovsky M."/>
            <person name="Bowler C."/>
            <person name="Brownlee C."/>
            <person name="Cock J.M."/>
            <person name="Elias M."/>
            <person name="Gladyshev V.N."/>
            <person name="Groth M."/>
            <person name="Guda C."/>
            <person name="Hadaegh A."/>
            <person name="Iglesias-Rodriguez M.D."/>
            <person name="Jenkins J."/>
            <person name="Jones B.M."/>
            <person name="Lawson T."/>
            <person name="Leese F."/>
            <person name="Lindquist E."/>
            <person name="Lobanov A."/>
            <person name="Lomsadze A."/>
            <person name="Malik S.B."/>
            <person name="Marsh M.E."/>
            <person name="Mackinder L."/>
            <person name="Mock T."/>
            <person name="Mueller-Roeber B."/>
            <person name="Pagarete A."/>
            <person name="Parker M."/>
            <person name="Probert I."/>
            <person name="Quesneville H."/>
            <person name="Raines C."/>
            <person name="Rensing S.A."/>
            <person name="Riano-Pachon D.M."/>
            <person name="Richier S."/>
            <person name="Rokitta S."/>
            <person name="Shiraiwa Y."/>
            <person name="Soanes D.M."/>
            <person name="van der Giezen M."/>
            <person name="Wahlund T.M."/>
            <person name="Williams B."/>
            <person name="Wilson W."/>
            <person name="Wolfe G."/>
            <person name="Wurch L.L."/>
        </authorList>
    </citation>
    <scope>NUCLEOTIDE SEQUENCE</scope>
</reference>
<dbReference type="HOGENOM" id="CLU_1952890_0_0_1"/>
<keyword evidence="1" id="KW-1133">Transmembrane helix</keyword>
<name>A0A0D3J9L6_EMIH1</name>
<feature type="transmembrane region" description="Helical" evidence="1">
    <location>
        <begin position="96"/>
        <end position="117"/>
    </location>
</feature>